<dbReference type="SUPFAM" id="SSF117892">
    <property type="entry name" value="Band 7/SPFH domain"/>
    <property type="match status" value="1"/>
</dbReference>
<evidence type="ECO:0000256" key="1">
    <source>
        <dbReference type="SAM" id="Coils"/>
    </source>
</evidence>
<gene>
    <name evidence="3" type="ORF">BEI61_03976</name>
</gene>
<comment type="caution">
    <text evidence="3">The sequence shown here is derived from an EMBL/GenBank/DDBJ whole genome shotgun (WGS) entry which is preliminary data.</text>
</comment>
<dbReference type="InterPro" id="IPR036013">
    <property type="entry name" value="Band_7/SPFH_dom_sf"/>
</dbReference>
<evidence type="ECO:0000259" key="2">
    <source>
        <dbReference type="SMART" id="SM00244"/>
    </source>
</evidence>
<dbReference type="RefSeq" id="WP_069153715.1">
    <property type="nucleotide sequence ID" value="NZ_MCGH01000003.1"/>
</dbReference>
<dbReference type="PANTHER" id="PTHR23222:SF0">
    <property type="entry name" value="PROHIBITIN 1"/>
    <property type="match status" value="1"/>
</dbReference>
<dbReference type="GO" id="GO:0016020">
    <property type="term" value="C:membrane"/>
    <property type="evidence" value="ECO:0007669"/>
    <property type="project" value="InterPro"/>
</dbReference>
<dbReference type="InterPro" id="IPR001107">
    <property type="entry name" value="Band_7"/>
</dbReference>
<protein>
    <submittedName>
        <fullName evidence="3">SPFH domain / Band 7 family protein</fullName>
    </submittedName>
</protein>
<proteinExistence type="predicted"/>
<keyword evidence="1" id="KW-0175">Coiled coil</keyword>
<dbReference type="SMART" id="SM00244">
    <property type="entry name" value="PHB"/>
    <property type="match status" value="1"/>
</dbReference>
<evidence type="ECO:0000313" key="3">
    <source>
        <dbReference type="EMBL" id="ODM03182.1"/>
    </source>
</evidence>
<feature type="domain" description="Band 7" evidence="2">
    <location>
        <begin position="23"/>
        <end position="204"/>
    </location>
</feature>
<dbReference type="Gene3D" id="3.30.479.30">
    <property type="entry name" value="Band 7 domain"/>
    <property type="match status" value="1"/>
</dbReference>
<evidence type="ECO:0000313" key="4">
    <source>
        <dbReference type="Proteomes" id="UP000094067"/>
    </source>
</evidence>
<dbReference type="AlphaFoldDB" id="A0A1E3A325"/>
<sequence>MKGKFIAILIIILAVIGGFYTVKSVTRVGQGEVGVVYTMKDGVQKEVLNPGFHFVGPTAKVKTFPISQQQLVLSNNPADYNAEEHQDWHVDAPADGGMVKMNLTINYNFMSDRVVDLYTKFNGMDGAAIVEGMVQNSIIAYIKEVTPQFSVMDIYSSKRSEVSQAITEYLNEKLNGEYGINIASALIIDVQLDDTLQAKIQAKEQAKQDAEKAELDKQTAQAQAEVDKVNAETAKQIAITKAEGAAEVQRIAAEAEANANKIISQSITPELIQMREAEARLKHGWVTVQGGTVVTDNTEK</sequence>
<dbReference type="EMBL" id="MCGH01000003">
    <property type="protein sequence ID" value="ODM03182.1"/>
    <property type="molecule type" value="Genomic_DNA"/>
</dbReference>
<dbReference type="CDD" id="cd03401">
    <property type="entry name" value="SPFH_prohibitin"/>
    <property type="match status" value="1"/>
</dbReference>
<dbReference type="PATRIC" id="fig|1432052.4.peg.4401"/>
<accession>A0A1E3A325</accession>
<feature type="coiled-coil region" evidence="1">
    <location>
        <begin position="193"/>
        <end position="265"/>
    </location>
</feature>
<dbReference type="InterPro" id="IPR000163">
    <property type="entry name" value="Prohibitin"/>
</dbReference>
<organism evidence="3 4">
    <name type="scientific">Eisenbergiella tayi</name>
    <dbReference type="NCBI Taxonomy" id="1432052"/>
    <lineage>
        <taxon>Bacteria</taxon>
        <taxon>Bacillati</taxon>
        <taxon>Bacillota</taxon>
        <taxon>Clostridia</taxon>
        <taxon>Lachnospirales</taxon>
        <taxon>Lachnospiraceae</taxon>
        <taxon>Eisenbergiella</taxon>
    </lineage>
</organism>
<name>A0A1E3A325_9FIRM</name>
<dbReference type="Pfam" id="PF01145">
    <property type="entry name" value="Band_7"/>
    <property type="match status" value="1"/>
</dbReference>
<dbReference type="Proteomes" id="UP000094067">
    <property type="component" value="Unassembled WGS sequence"/>
</dbReference>
<reference evidence="3 4" key="1">
    <citation type="submission" date="2016-07" db="EMBL/GenBank/DDBJ databases">
        <title>Characterization of isolates of Eisenbergiella tayi derived from blood cultures, using whole genome sequencing.</title>
        <authorList>
            <person name="Burdz T."/>
            <person name="Wiebe D."/>
            <person name="Huynh C."/>
            <person name="Bernard K."/>
        </authorList>
    </citation>
    <scope>NUCLEOTIDE SEQUENCE [LARGE SCALE GENOMIC DNA]</scope>
    <source>
        <strain evidence="3 4">NML 110608</strain>
    </source>
</reference>
<dbReference type="PANTHER" id="PTHR23222">
    <property type="entry name" value="PROHIBITIN"/>
    <property type="match status" value="1"/>
</dbReference>